<evidence type="ECO:0008006" key="3">
    <source>
        <dbReference type="Google" id="ProtNLM"/>
    </source>
</evidence>
<reference evidence="1 2" key="1">
    <citation type="submission" date="2019-02" db="EMBL/GenBank/DDBJ databases">
        <title>Genomic Encyclopedia of Archaeal and Bacterial Type Strains, Phase II (KMG-II): from individual species to whole genera.</title>
        <authorList>
            <person name="Goeker M."/>
        </authorList>
    </citation>
    <scope>NUCLEOTIDE SEQUENCE [LARGE SCALE GENOMIC DNA]</scope>
    <source>
        <strain evidence="1 2">DSM 18328</strain>
    </source>
</reference>
<dbReference type="RefSeq" id="WP_130498663.1">
    <property type="nucleotide sequence ID" value="NZ_SHMP01000002.1"/>
</dbReference>
<dbReference type="EMBL" id="SHMP01000002">
    <property type="protein sequence ID" value="RZV12550.1"/>
    <property type="molecule type" value="Genomic_DNA"/>
</dbReference>
<name>A0A482YH91_9EURY</name>
<evidence type="ECO:0000313" key="2">
    <source>
        <dbReference type="Proteomes" id="UP000291097"/>
    </source>
</evidence>
<dbReference type="SUPFAM" id="SSF46785">
    <property type="entry name" value="Winged helix' DNA-binding domain"/>
    <property type="match status" value="1"/>
</dbReference>
<sequence length="113" mass="12638">MSDEAEDFAYQESIYKVLASEVRLRLLKKAAEDGPISAPDLADSGEFDITAESIVNNLNQLENRGLLESKNVRGPGNRPRKEFTVPKDGKSLEFELVPDDYHFVFEDAGTVDF</sequence>
<dbReference type="OrthoDB" id="350562at2157"/>
<evidence type="ECO:0000313" key="1">
    <source>
        <dbReference type="EMBL" id="RZV12550.1"/>
    </source>
</evidence>
<dbReference type="AlphaFoldDB" id="A0A482YH91"/>
<dbReference type="Gene3D" id="1.10.10.10">
    <property type="entry name" value="Winged helix-like DNA-binding domain superfamily/Winged helix DNA-binding domain"/>
    <property type="match status" value="1"/>
</dbReference>
<dbReference type="InterPro" id="IPR036390">
    <property type="entry name" value="WH_DNA-bd_sf"/>
</dbReference>
<comment type="caution">
    <text evidence="1">The sequence shown here is derived from an EMBL/GenBank/DDBJ whole genome shotgun (WGS) entry which is preliminary data.</text>
</comment>
<dbReference type="InterPro" id="IPR036388">
    <property type="entry name" value="WH-like_DNA-bd_sf"/>
</dbReference>
<dbReference type="Proteomes" id="UP000291097">
    <property type="component" value="Unassembled WGS sequence"/>
</dbReference>
<proteinExistence type="predicted"/>
<gene>
    <name evidence="1" type="ORF">BDK88_0089</name>
</gene>
<organism evidence="1 2">
    <name type="scientific">Natrinema hispanicum</name>
    <dbReference type="NCBI Taxonomy" id="392421"/>
    <lineage>
        <taxon>Archaea</taxon>
        <taxon>Methanobacteriati</taxon>
        <taxon>Methanobacteriota</taxon>
        <taxon>Stenosarchaea group</taxon>
        <taxon>Halobacteria</taxon>
        <taxon>Halobacteriales</taxon>
        <taxon>Natrialbaceae</taxon>
        <taxon>Natrinema</taxon>
    </lineage>
</organism>
<accession>A0A482YH91</accession>
<protein>
    <recommendedName>
        <fullName evidence="3">Helix-turn-helix domain-containing protein</fullName>
    </recommendedName>
</protein>